<sequence>MSFRSEHQNAKDLGQTTCALEEMENGRGHRRGRRFNEQGKRTPTATKGTVVCIPTPEFNIVSFNSTLGCLRKSLSEINGVSRAFG</sequence>
<organism evidence="2">
    <name type="scientific">Magallana gigas</name>
    <name type="common">Pacific oyster</name>
    <name type="synonym">Crassostrea gigas</name>
    <dbReference type="NCBI Taxonomy" id="29159"/>
    <lineage>
        <taxon>Eukaryota</taxon>
        <taxon>Metazoa</taxon>
        <taxon>Spiralia</taxon>
        <taxon>Lophotrochozoa</taxon>
        <taxon>Mollusca</taxon>
        <taxon>Bivalvia</taxon>
        <taxon>Autobranchia</taxon>
        <taxon>Pteriomorphia</taxon>
        <taxon>Ostreida</taxon>
        <taxon>Ostreoidea</taxon>
        <taxon>Ostreidae</taxon>
        <taxon>Magallana</taxon>
    </lineage>
</organism>
<protein>
    <submittedName>
        <fullName evidence="2">Uncharacterized protein</fullName>
    </submittedName>
</protein>
<dbReference type="AlphaFoldDB" id="K1Q465"/>
<feature type="region of interest" description="Disordered" evidence="1">
    <location>
        <begin position="1"/>
        <end position="48"/>
    </location>
</feature>
<proteinExistence type="predicted"/>
<dbReference type="EMBL" id="JH823220">
    <property type="protein sequence ID" value="EKC28653.1"/>
    <property type="molecule type" value="Genomic_DNA"/>
</dbReference>
<evidence type="ECO:0000256" key="1">
    <source>
        <dbReference type="SAM" id="MobiDB-lite"/>
    </source>
</evidence>
<reference evidence="2" key="1">
    <citation type="journal article" date="2012" name="Nature">
        <title>The oyster genome reveals stress adaptation and complexity of shell formation.</title>
        <authorList>
            <person name="Zhang G."/>
            <person name="Fang X."/>
            <person name="Guo X."/>
            <person name="Li L."/>
            <person name="Luo R."/>
            <person name="Xu F."/>
            <person name="Yang P."/>
            <person name="Zhang L."/>
            <person name="Wang X."/>
            <person name="Qi H."/>
            <person name="Xiong Z."/>
            <person name="Que H."/>
            <person name="Xie Y."/>
            <person name="Holland P.W."/>
            <person name="Paps J."/>
            <person name="Zhu Y."/>
            <person name="Wu F."/>
            <person name="Chen Y."/>
            <person name="Wang J."/>
            <person name="Peng C."/>
            <person name="Meng J."/>
            <person name="Yang L."/>
            <person name="Liu J."/>
            <person name="Wen B."/>
            <person name="Zhang N."/>
            <person name="Huang Z."/>
            <person name="Zhu Q."/>
            <person name="Feng Y."/>
            <person name="Mount A."/>
            <person name="Hedgecock D."/>
            <person name="Xu Z."/>
            <person name="Liu Y."/>
            <person name="Domazet-Loso T."/>
            <person name="Du Y."/>
            <person name="Sun X."/>
            <person name="Zhang S."/>
            <person name="Liu B."/>
            <person name="Cheng P."/>
            <person name="Jiang X."/>
            <person name="Li J."/>
            <person name="Fan D."/>
            <person name="Wang W."/>
            <person name="Fu W."/>
            <person name="Wang T."/>
            <person name="Wang B."/>
            <person name="Zhang J."/>
            <person name="Peng Z."/>
            <person name="Li Y."/>
            <person name="Li N."/>
            <person name="Wang J."/>
            <person name="Chen M."/>
            <person name="He Y."/>
            <person name="Tan F."/>
            <person name="Song X."/>
            <person name="Zheng Q."/>
            <person name="Huang R."/>
            <person name="Yang H."/>
            <person name="Du X."/>
            <person name="Chen L."/>
            <person name="Yang M."/>
            <person name="Gaffney P.M."/>
            <person name="Wang S."/>
            <person name="Luo L."/>
            <person name="She Z."/>
            <person name="Ming Y."/>
            <person name="Huang W."/>
            <person name="Zhang S."/>
            <person name="Huang B."/>
            <person name="Zhang Y."/>
            <person name="Qu T."/>
            <person name="Ni P."/>
            <person name="Miao G."/>
            <person name="Wang J."/>
            <person name="Wang Q."/>
            <person name="Steinberg C.E."/>
            <person name="Wang H."/>
            <person name="Li N."/>
            <person name="Qian L."/>
            <person name="Zhang G."/>
            <person name="Li Y."/>
            <person name="Yang H."/>
            <person name="Liu X."/>
            <person name="Wang J."/>
            <person name="Yin Y."/>
            <person name="Wang J."/>
        </authorList>
    </citation>
    <scope>NUCLEOTIDE SEQUENCE [LARGE SCALE GENOMIC DNA]</scope>
    <source>
        <strain evidence="2">05x7-T-G4-1.051#20</strain>
    </source>
</reference>
<evidence type="ECO:0000313" key="2">
    <source>
        <dbReference type="EMBL" id="EKC28653.1"/>
    </source>
</evidence>
<accession>K1Q465</accession>
<dbReference type="InParanoid" id="K1Q465"/>
<name>K1Q465_MAGGI</name>
<gene>
    <name evidence="2" type="ORF">CGI_10025173</name>
</gene>
<feature type="compositionally biased region" description="Basic and acidic residues" evidence="1">
    <location>
        <begin position="1"/>
        <end position="10"/>
    </location>
</feature>
<dbReference type="HOGENOM" id="CLU_2514830_0_0_1"/>